<accession>F2G450</accession>
<dbReference type="EMBL" id="CP001103">
    <property type="protein sequence ID" value="AEA98337.1"/>
    <property type="molecule type" value="Genomic_DNA"/>
</dbReference>
<dbReference type="Pfam" id="PF13365">
    <property type="entry name" value="Trypsin_2"/>
    <property type="match status" value="1"/>
</dbReference>
<name>F2G450_ALTMD</name>
<evidence type="ECO:0008006" key="3">
    <source>
        <dbReference type="Google" id="ProtNLM"/>
    </source>
</evidence>
<evidence type="ECO:0000313" key="1">
    <source>
        <dbReference type="EMBL" id="AEA98337.1"/>
    </source>
</evidence>
<dbReference type="RefSeq" id="WP_012518660.1">
    <property type="nucleotide sequence ID" value="NC_011138.3"/>
</dbReference>
<gene>
    <name evidence="1" type="ordered locus">MADE_1010995</name>
</gene>
<dbReference type="KEGG" id="amc:MADE_1010995"/>
<protein>
    <recommendedName>
        <fullName evidence="3">Serine protease</fullName>
    </recommendedName>
</protein>
<dbReference type="Gene3D" id="2.40.10.10">
    <property type="entry name" value="Trypsin-like serine proteases"/>
    <property type="match status" value="2"/>
</dbReference>
<organism evidence="1 2">
    <name type="scientific">Alteromonas mediterranea (strain DSM 17117 / CIP 110805 / LMG 28347 / Deep ecotype)</name>
    <dbReference type="NCBI Taxonomy" id="1774373"/>
    <lineage>
        <taxon>Bacteria</taxon>
        <taxon>Pseudomonadati</taxon>
        <taxon>Pseudomonadota</taxon>
        <taxon>Gammaproteobacteria</taxon>
        <taxon>Alteromonadales</taxon>
        <taxon>Alteromonadaceae</taxon>
        <taxon>Alteromonas/Salinimonas group</taxon>
        <taxon>Alteromonas</taxon>
    </lineage>
</organism>
<reference evidence="1 2" key="2">
    <citation type="journal article" date="2015" name="Antonie Van Leeuwenhoek">
        <title>Ecophysiological diversity of a novel member of the genus Alteromonas, and description of Alteromonas mediterranea sp. nov.</title>
        <authorList>
            <person name="Ivanova E.P."/>
            <person name="Lopez-Perez M."/>
            <person name="Zabalos M."/>
            <person name="Nguyen S.H."/>
            <person name="Webb H.K."/>
            <person name="Ryan J."/>
            <person name="Lagutin K."/>
            <person name="Vyssotski M."/>
            <person name="Crawford R.J."/>
            <person name="Rodriguez-Valera F."/>
        </authorList>
    </citation>
    <scope>NUCLEOTIDE SEQUENCE [LARGE SCALE GENOMIC DNA]</scope>
    <source>
        <strain evidence="2">DSM 17117 / CIP 110805 / LMG 28347 / Deep ecotype</strain>
    </source>
</reference>
<proteinExistence type="predicted"/>
<dbReference type="InterPro" id="IPR009003">
    <property type="entry name" value="Peptidase_S1_PA"/>
</dbReference>
<dbReference type="AlphaFoldDB" id="F2G450"/>
<dbReference type="Proteomes" id="UP000001870">
    <property type="component" value="Chromosome"/>
</dbReference>
<evidence type="ECO:0000313" key="2">
    <source>
        <dbReference type="Proteomes" id="UP000001870"/>
    </source>
</evidence>
<sequence length="282" mass="31129">MSIENALVRSTVRVMAGKNGQEPFSVGTGFYYKVQDPKTSNAKIFILTNKHVVNGADYIRFVHSYADSLEDLDEHHQPVGRVDKTEQLPIAPFVYNHPNADIDLCAIDVTIILAPILNSGKKLRSMVLDSSWMVKDEDKKHVRDIEQVLVVGYPRGIWDHHNNMPISRIGNTATHPFANYQDKQDFLIDVAAFQGSSGSPVFSYEAPMFRQASGAYTPGTKVNLIGVVWGVIESSVEGDLKVIEIPSALKHVPVMNASLNLALALHADVIKDLDALILPTIK</sequence>
<dbReference type="HOGENOM" id="CLU_072546_1_0_6"/>
<dbReference type="InterPro" id="IPR043504">
    <property type="entry name" value="Peptidase_S1_PA_chymotrypsin"/>
</dbReference>
<reference evidence="1 2" key="1">
    <citation type="journal article" date="2008" name="ISME J.">
        <title>Comparative genomics of two ecotypes of the marine planktonic copiotroph Alteromonas macleodii suggests alternative lifestyles associated with different kinds of particulate organic matter.</title>
        <authorList>
            <person name="Ivars-Martinez E."/>
            <person name="Martin-Cuadrado A.B."/>
            <person name="D'Auria G."/>
            <person name="Mira A."/>
            <person name="Ferriera S."/>
            <person name="Johnson J."/>
            <person name="Friedman R."/>
            <person name="Rodriguez-Valera F."/>
        </authorList>
    </citation>
    <scope>NUCLEOTIDE SEQUENCE [LARGE SCALE GENOMIC DNA]</scope>
    <source>
        <strain evidence="2">DSM 17117 / CIP 110805 / LMG 28347 / Deep ecotype</strain>
    </source>
</reference>
<keyword evidence="2" id="KW-1185">Reference proteome</keyword>
<dbReference type="SUPFAM" id="SSF50494">
    <property type="entry name" value="Trypsin-like serine proteases"/>
    <property type="match status" value="1"/>
</dbReference>